<organism evidence="1 2">
    <name type="scientific">Prymnesium parvum</name>
    <name type="common">Toxic golden alga</name>
    <dbReference type="NCBI Taxonomy" id="97485"/>
    <lineage>
        <taxon>Eukaryota</taxon>
        <taxon>Haptista</taxon>
        <taxon>Haptophyta</taxon>
        <taxon>Prymnesiophyceae</taxon>
        <taxon>Prymnesiales</taxon>
        <taxon>Prymnesiaceae</taxon>
        <taxon>Prymnesium</taxon>
    </lineage>
</organism>
<evidence type="ECO:0000313" key="1">
    <source>
        <dbReference type="EMBL" id="KAL1528966.1"/>
    </source>
</evidence>
<name>A0AB34K412_PRYPA</name>
<reference evidence="1 2" key="1">
    <citation type="journal article" date="2024" name="Science">
        <title>Giant polyketide synthase enzymes in the biosynthesis of giant marine polyether toxins.</title>
        <authorList>
            <person name="Fallon T.R."/>
            <person name="Shende V.V."/>
            <person name="Wierzbicki I.H."/>
            <person name="Pendleton A.L."/>
            <person name="Watervoot N.F."/>
            <person name="Auber R.P."/>
            <person name="Gonzalez D.J."/>
            <person name="Wisecaver J.H."/>
            <person name="Moore B.S."/>
        </authorList>
    </citation>
    <scope>NUCLEOTIDE SEQUENCE [LARGE SCALE GENOMIC DNA]</scope>
    <source>
        <strain evidence="1 2">12B1</strain>
    </source>
</reference>
<evidence type="ECO:0000313" key="2">
    <source>
        <dbReference type="Proteomes" id="UP001515480"/>
    </source>
</evidence>
<dbReference type="EMBL" id="JBGBPQ010000002">
    <property type="protein sequence ID" value="KAL1528966.1"/>
    <property type="molecule type" value="Genomic_DNA"/>
</dbReference>
<gene>
    <name evidence="1" type="ORF">AB1Y20_010287</name>
</gene>
<dbReference type="AlphaFoldDB" id="A0AB34K412"/>
<dbReference type="Proteomes" id="UP001515480">
    <property type="component" value="Unassembled WGS sequence"/>
</dbReference>
<protein>
    <submittedName>
        <fullName evidence="1">Uncharacterized protein</fullName>
    </submittedName>
</protein>
<comment type="caution">
    <text evidence="1">The sequence shown here is derived from an EMBL/GenBank/DDBJ whole genome shotgun (WGS) entry which is preliminary data.</text>
</comment>
<proteinExistence type="predicted"/>
<keyword evidence="2" id="KW-1185">Reference proteome</keyword>
<accession>A0AB34K412</accession>
<sequence>MEPPTACEGALQPREEEPSPRLQRILTSLDLMPSASVLCCEAAASMDVEVFGERTEAVREWALHELAVRRAPSRRAPTTVAVVRASSALAVARADLPFASEHSTALVLAPCVGAATSSTEHSTALVLAPCAGAATSSTAAASAAEHAGVAARALVLASEDADIERAVDDFMRAVPSALLLHAPSAVADLERIASRRRHLLSCGASSVRAGTAFVREWLAFCERRSLDSYGLPVDDDLLCVFFAEVDTAARRRAEGRSRQTGASVLHAMACAARWVTDHAGLPFGAAKARLVRKSSAPARERDPAWSEMWEPSVVVHLLRVSAECAHRGLVRAMAASLFFVCTASMRLINGQRSAPPVLDGDGVFHGVAVLSKGKRRSSMAPKPWSVPCVSPDSAMLDADVERCLREALSSLPASCCSMFPRLIDERGREVSLERAVAACPSARAASSQLETTVTYLLTLPPLNLPRAEARQLASRKHGPRHIFPELARVMGLPLSARNELGLWAETRNRLQTMPNRYSRDAERLLSKVLRGMILRHIRARLPSFQRVTLQHFVSSPSEMQLAFHEANEALEMVRPKISTYNYTLR</sequence>